<feature type="compositionally biased region" description="Low complexity" evidence="1">
    <location>
        <begin position="38"/>
        <end position="56"/>
    </location>
</feature>
<gene>
    <name evidence="2" type="ORF">PCOR1329_LOCUS7357</name>
</gene>
<sequence>MESRAGSGRRRGHIEDWSEVDSASLSWPLGGSPIASLRAGSALGTTGSASASTTRRPGAPLPARGWKLPPTSCSPSGWPLGVEAAGGPEGRSQTGLRILPGPKAPGPGRASPWPPGGRRGAEWRRHLPAPGSLWAPLGVDGGLGAGAAPDASAHASAGRGRRDCSPAAGRRAPERLILPLEASRIGGSEDV</sequence>
<evidence type="ECO:0000256" key="1">
    <source>
        <dbReference type="SAM" id="MobiDB-lite"/>
    </source>
</evidence>
<evidence type="ECO:0000313" key="3">
    <source>
        <dbReference type="Proteomes" id="UP001189429"/>
    </source>
</evidence>
<accession>A0ABN9PZX6</accession>
<name>A0ABN9PZX6_9DINO</name>
<dbReference type="EMBL" id="CAUYUJ010001994">
    <property type="protein sequence ID" value="CAK0798669.1"/>
    <property type="molecule type" value="Genomic_DNA"/>
</dbReference>
<organism evidence="2 3">
    <name type="scientific">Prorocentrum cordatum</name>
    <dbReference type="NCBI Taxonomy" id="2364126"/>
    <lineage>
        <taxon>Eukaryota</taxon>
        <taxon>Sar</taxon>
        <taxon>Alveolata</taxon>
        <taxon>Dinophyceae</taxon>
        <taxon>Prorocentrales</taxon>
        <taxon>Prorocentraceae</taxon>
        <taxon>Prorocentrum</taxon>
    </lineage>
</organism>
<feature type="region of interest" description="Disordered" evidence="1">
    <location>
        <begin position="1"/>
        <end position="124"/>
    </location>
</feature>
<protein>
    <submittedName>
        <fullName evidence="2">Uncharacterized protein</fullName>
    </submittedName>
</protein>
<feature type="compositionally biased region" description="Low complexity" evidence="1">
    <location>
        <begin position="146"/>
        <end position="158"/>
    </location>
</feature>
<dbReference type="Proteomes" id="UP001189429">
    <property type="component" value="Unassembled WGS sequence"/>
</dbReference>
<keyword evidence="3" id="KW-1185">Reference proteome</keyword>
<feature type="region of interest" description="Disordered" evidence="1">
    <location>
        <begin position="141"/>
        <end position="191"/>
    </location>
</feature>
<reference evidence="2" key="1">
    <citation type="submission" date="2023-10" db="EMBL/GenBank/DDBJ databases">
        <authorList>
            <person name="Chen Y."/>
            <person name="Shah S."/>
            <person name="Dougan E. K."/>
            <person name="Thang M."/>
            <person name="Chan C."/>
        </authorList>
    </citation>
    <scope>NUCLEOTIDE SEQUENCE [LARGE SCALE GENOMIC DNA]</scope>
</reference>
<comment type="caution">
    <text evidence="2">The sequence shown here is derived from an EMBL/GenBank/DDBJ whole genome shotgun (WGS) entry which is preliminary data.</text>
</comment>
<proteinExistence type="predicted"/>
<evidence type="ECO:0000313" key="2">
    <source>
        <dbReference type="EMBL" id="CAK0798669.1"/>
    </source>
</evidence>